<evidence type="ECO:0000313" key="2">
    <source>
        <dbReference type="EMBL" id="CAA9248416.1"/>
    </source>
</evidence>
<feature type="non-terminal residue" evidence="2">
    <location>
        <position position="114"/>
    </location>
</feature>
<gene>
    <name evidence="2" type="ORF">AVDCRST_MAG26-1794</name>
</gene>
<dbReference type="EMBL" id="CADCTK010000405">
    <property type="protein sequence ID" value="CAA9248416.1"/>
    <property type="molecule type" value="Genomic_DNA"/>
</dbReference>
<organism evidence="2">
    <name type="scientific">uncultured Chloroflexia bacterium</name>
    <dbReference type="NCBI Taxonomy" id="1672391"/>
    <lineage>
        <taxon>Bacteria</taxon>
        <taxon>Bacillati</taxon>
        <taxon>Chloroflexota</taxon>
        <taxon>Chloroflexia</taxon>
        <taxon>environmental samples</taxon>
    </lineage>
</organism>
<reference evidence="2" key="1">
    <citation type="submission" date="2020-02" db="EMBL/GenBank/DDBJ databases">
        <authorList>
            <person name="Meier V. D."/>
        </authorList>
    </citation>
    <scope>NUCLEOTIDE SEQUENCE</scope>
    <source>
        <strain evidence="2">AVDCRST_MAG26</strain>
    </source>
</reference>
<sequence>ALSYPHHRCARGRPAVNLRYPEPVPGDAPLPGVSNRARAALYSGSDLDGDRVSAEHSPQPGGSNPAPPRSAPPSAARRGIGEGAQGHQGAHSVAGNAATSRRACVRWNPARQQL</sequence>
<feature type="non-terminal residue" evidence="2">
    <location>
        <position position="1"/>
    </location>
</feature>
<name>A0A6J4IC29_9CHLR</name>
<accession>A0A6J4IC29</accession>
<feature type="region of interest" description="Disordered" evidence="1">
    <location>
        <begin position="1"/>
        <end position="114"/>
    </location>
</feature>
<evidence type="ECO:0000256" key="1">
    <source>
        <dbReference type="SAM" id="MobiDB-lite"/>
    </source>
</evidence>
<feature type="compositionally biased region" description="Basic residues" evidence="1">
    <location>
        <begin position="1"/>
        <end position="11"/>
    </location>
</feature>
<proteinExistence type="predicted"/>
<dbReference type="AlphaFoldDB" id="A0A6J4IC29"/>
<protein>
    <submittedName>
        <fullName evidence="2">Uncharacterized protein</fullName>
    </submittedName>
</protein>